<dbReference type="Proteomes" id="UP000194432">
    <property type="component" value="Chromosome 1"/>
</dbReference>
<dbReference type="RefSeq" id="WP_094098147.1">
    <property type="nucleotide sequence ID" value="NZ_CP021361.1"/>
</dbReference>
<accession>A0A240U4D6</accession>
<keyword evidence="2" id="KW-1185">Reference proteome</keyword>
<name>A0A240U4D6_9BURK</name>
<evidence type="ECO:0000313" key="2">
    <source>
        <dbReference type="Proteomes" id="UP000194432"/>
    </source>
</evidence>
<dbReference type="EMBL" id="CP021361">
    <property type="protein sequence ID" value="ART52230.1"/>
    <property type="molecule type" value="Genomic_DNA"/>
</dbReference>
<reference evidence="1 2" key="1">
    <citation type="submission" date="2017-05" db="EMBL/GenBank/DDBJ databases">
        <title>Polyphasic characterization of four soil-derived phenanthrene-degrading Acidovorax strains and proposal of Acidovorax phenanthrenivorans sp. nov.</title>
        <authorList>
            <person name="Singleton D.R."/>
            <person name="Lee J."/>
            <person name="Dickey A.N."/>
            <person name="Stroud A."/>
            <person name="Scholl E.H."/>
            <person name="Wright F.A."/>
            <person name="Aitken M.D."/>
        </authorList>
    </citation>
    <scope>NUCLEOTIDE SEQUENCE [LARGE SCALE GENOMIC DNA]</scope>
    <source>
        <strain evidence="1">NA3</strain>
    </source>
</reference>
<gene>
    <name evidence="1" type="ORF">CBP34_12015</name>
</gene>
<dbReference type="AlphaFoldDB" id="A0A240U4D6"/>
<organism evidence="1 2">
    <name type="scientific">Acidovorax carolinensis</name>
    <dbReference type="NCBI Taxonomy" id="553814"/>
    <lineage>
        <taxon>Bacteria</taxon>
        <taxon>Pseudomonadati</taxon>
        <taxon>Pseudomonadota</taxon>
        <taxon>Betaproteobacteria</taxon>
        <taxon>Burkholderiales</taxon>
        <taxon>Comamonadaceae</taxon>
        <taxon>Acidovorax</taxon>
    </lineage>
</organism>
<protein>
    <submittedName>
        <fullName evidence="1">Uncharacterized protein</fullName>
    </submittedName>
</protein>
<proteinExistence type="predicted"/>
<dbReference type="KEGG" id="acin:CBP34_12015"/>
<evidence type="ECO:0000313" key="1">
    <source>
        <dbReference type="EMBL" id="ART52230.1"/>
    </source>
</evidence>
<sequence length="91" mass="9848">MNKHAVYPAHHPVALALTGLACALRSGCEVIDALAERAASVGVPFGCETFDDAAALAGVPYSRPLDLYVDRETKRRADALPYDRLHLAFMH</sequence>
<dbReference type="PROSITE" id="PS51257">
    <property type="entry name" value="PROKAR_LIPOPROTEIN"/>
    <property type="match status" value="1"/>
</dbReference>